<name>A0A6J5MBQ5_9CAUD</name>
<gene>
    <name evidence="2" type="ORF">UFOVP1185_32</name>
    <name evidence="1" type="ORF">UFOVP461_8</name>
</gene>
<organism evidence="1">
    <name type="scientific">uncultured Caudovirales phage</name>
    <dbReference type="NCBI Taxonomy" id="2100421"/>
    <lineage>
        <taxon>Viruses</taxon>
        <taxon>Duplodnaviria</taxon>
        <taxon>Heunggongvirae</taxon>
        <taxon>Uroviricota</taxon>
        <taxon>Caudoviricetes</taxon>
        <taxon>Peduoviridae</taxon>
        <taxon>Maltschvirus</taxon>
        <taxon>Maltschvirus maltsch</taxon>
    </lineage>
</organism>
<accession>A0A6J5MBQ5</accession>
<proteinExistence type="predicted"/>
<reference evidence="1" key="1">
    <citation type="submission" date="2020-04" db="EMBL/GenBank/DDBJ databases">
        <authorList>
            <person name="Chiriac C."/>
            <person name="Salcher M."/>
            <person name="Ghai R."/>
            <person name="Kavagutti S V."/>
        </authorList>
    </citation>
    <scope>NUCLEOTIDE SEQUENCE</scope>
</reference>
<evidence type="ECO:0000313" key="2">
    <source>
        <dbReference type="EMBL" id="CAB4189316.1"/>
    </source>
</evidence>
<sequence length="710" mass="73617">MATAPFSMYVDTAAVSKIVKAGTAVTVTTNGSHNLVTGAYAQVELIASSTLGTAVAGVYQVTVTSGSVFTYAAAGTAAGTVGSDETSTAIVALDLLNPPINYAAASRQQAVYVDISSLNLSASGDGSSDTMSFTAMQDVTPTLGPWWTLIPDDARVRLVKADTGTTPSSTFTDVYFQGIVSNVSARMNGSGQGNIADVSLDDANVILDRLAIAGQVAASSPGQVGSISRSSGTATITLDERQKTTWYAGLAITLSGFIGGNGTSWNGNFTVASVGTVSNPTYGEPPLQVIKYLQAGSDDSYANQQAITSVARSGKSTNQIKITFSGGHGLTQPVGLIITGVIQTTGDGSLAELINQRYSSSAVSITNSTTLTLTLSRAVTNWHTLGGGVAAGLDSIVVPTDQQDGAVVGVPPGKTESQVVQLILAKVNSAKAGDRFLQKLFDTSVTTGISGTSNTNALPIALPAGSLRSMLDATVEAFQGQDSRVRRYHLSLDRKLNYTLVDSVAKPTYATAPYSITTSSAGTPNTTTSKATVAPFNLSVSYQHSTTKGAVFNTTSSGPTTVSYLTYTQAGYTARKGPIFDETVEFASPAATSPSAVTRRFATSFFLERSTPLLVGSFELRGAGTLAGVNDYGFSAGYAQTGASTFALVSRWKPGQWVEVVSVPLSINGYFTVEAVDWSLEPGSYTQVIRVTFNRKNPATLTALLAKSKG</sequence>
<dbReference type="EMBL" id="LR797133">
    <property type="protein sequence ID" value="CAB4189316.1"/>
    <property type="molecule type" value="Genomic_DNA"/>
</dbReference>
<dbReference type="EMBL" id="LR796425">
    <property type="protein sequence ID" value="CAB4144044.1"/>
    <property type="molecule type" value="Genomic_DNA"/>
</dbReference>
<protein>
    <submittedName>
        <fullName evidence="1">Uncharacterized protein</fullName>
    </submittedName>
</protein>
<evidence type="ECO:0000313" key="1">
    <source>
        <dbReference type="EMBL" id="CAB4144044.1"/>
    </source>
</evidence>